<dbReference type="GO" id="GO:0006355">
    <property type="term" value="P:regulation of DNA-templated transcription"/>
    <property type="evidence" value="ECO:0007669"/>
    <property type="project" value="InterPro"/>
</dbReference>
<evidence type="ECO:0000313" key="9">
    <source>
        <dbReference type="Proteomes" id="UP000199019"/>
    </source>
</evidence>
<evidence type="ECO:0000256" key="6">
    <source>
        <dbReference type="SAM" id="MobiDB-lite"/>
    </source>
</evidence>
<evidence type="ECO:0000256" key="2">
    <source>
        <dbReference type="ARBA" id="ARBA00022840"/>
    </source>
</evidence>
<dbReference type="InterPro" id="IPR009057">
    <property type="entry name" value="Homeodomain-like_sf"/>
</dbReference>
<dbReference type="STRING" id="587636.SAMN05216199_1572"/>
<keyword evidence="9" id="KW-1185">Reference proteome</keyword>
<dbReference type="Gene3D" id="3.30.450.40">
    <property type="match status" value="1"/>
</dbReference>
<dbReference type="RefSeq" id="WP_091756925.1">
    <property type="nucleotide sequence ID" value="NZ_FOHB01000002.1"/>
</dbReference>
<keyword evidence="1" id="KW-0547">Nucleotide-binding</keyword>
<keyword evidence="5" id="KW-0804">Transcription</keyword>
<evidence type="ECO:0000256" key="5">
    <source>
        <dbReference type="ARBA" id="ARBA00023163"/>
    </source>
</evidence>
<dbReference type="InterPro" id="IPR027417">
    <property type="entry name" value="P-loop_NTPase"/>
</dbReference>
<dbReference type="SUPFAM" id="SSF52540">
    <property type="entry name" value="P-loop containing nucleoside triphosphate hydrolases"/>
    <property type="match status" value="1"/>
</dbReference>
<dbReference type="EMBL" id="FOHB01000002">
    <property type="protein sequence ID" value="SER95547.1"/>
    <property type="molecule type" value="Genomic_DNA"/>
</dbReference>
<dbReference type="PANTHER" id="PTHR32071">
    <property type="entry name" value="TRANSCRIPTIONAL REGULATORY PROTEIN"/>
    <property type="match status" value="1"/>
</dbReference>
<feature type="region of interest" description="Disordered" evidence="6">
    <location>
        <begin position="1"/>
        <end position="21"/>
    </location>
</feature>
<dbReference type="Gene3D" id="1.10.8.60">
    <property type="match status" value="1"/>
</dbReference>
<proteinExistence type="predicted"/>
<name>A0A1H9TES2_9MICO</name>
<accession>A0A1H9TES2</accession>
<dbReference type="Pfam" id="PF25601">
    <property type="entry name" value="AAA_lid_14"/>
    <property type="match status" value="1"/>
</dbReference>
<evidence type="ECO:0000313" key="8">
    <source>
        <dbReference type="EMBL" id="SER95547.1"/>
    </source>
</evidence>
<dbReference type="OrthoDB" id="5496274at2"/>
<dbReference type="GO" id="GO:0005524">
    <property type="term" value="F:ATP binding"/>
    <property type="evidence" value="ECO:0007669"/>
    <property type="project" value="UniProtKB-KW"/>
</dbReference>
<keyword evidence="4" id="KW-0238">DNA-binding</keyword>
<gene>
    <name evidence="8" type="ORF">SAMN05216199_1572</name>
</gene>
<dbReference type="InterPro" id="IPR058031">
    <property type="entry name" value="AAA_lid_NorR"/>
</dbReference>
<dbReference type="Proteomes" id="UP000199019">
    <property type="component" value="Unassembled WGS sequence"/>
</dbReference>
<dbReference type="Pfam" id="PF02954">
    <property type="entry name" value="HTH_8"/>
    <property type="match status" value="1"/>
</dbReference>
<evidence type="ECO:0000256" key="1">
    <source>
        <dbReference type="ARBA" id="ARBA00022741"/>
    </source>
</evidence>
<feature type="domain" description="Sigma-54 factor interaction" evidence="7">
    <location>
        <begin position="369"/>
        <end position="428"/>
    </location>
</feature>
<dbReference type="PROSITE" id="PS50045">
    <property type="entry name" value="SIGMA54_INTERACT_4"/>
    <property type="match status" value="1"/>
</dbReference>
<dbReference type="InterPro" id="IPR029016">
    <property type="entry name" value="GAF-like_dom_sf"/>
</dbReference>
<dbReference type="Gene3D" id="1.10.10.60">
    <property type="entry name" value="Homeodomain-like"/>
    <property type="match status" value="1"/>
</dbReference>
<dbReference type="SUPFAM" id="SSF46689">
    <property type="entry name" value="Homeodomain-like"/>
    <property type="match status" value="1"/>
</dbReference>
<sequence>MTASDEARLPLRAGAEYPGPEGPVSRRVLASWQRSEDYGVPLEAVDPVWAGSLISDSLFFECGHEVLTTLHQTLASEPVAVMLTDADGLVLNRFSGDTSLLRALDRVHLAPGFAFSEREVGTNGLGMALADRTPSLVRAEEHYSHSLCTYTCAAVPVLDPLTGRLEGSVNITTWAQRSADLLLALAQSAASNTAALMLARSAGQHPRPQARGGVFRVKTARLEPSAGTLQTSSASWSDASARATAAFIEDRVVAATGEPGSGRATLLGQTIRRARPGFRILSAAVPAPEDVGAWLALWTPELTKAHTAVIVENVDALPSWAAQELHDRVAATVRSIPADGRGAALTWAVTASRLDEIPAPLVGLVDRVLPVAPLRERMEDVLPLARLAAYQTRLREVGFTPAAERALTSYGWPGNVAELFTVVHDAATRTELVDVRHLPSWLVSSGRRLTRIESLERDEITRVLGLPRMTMKQAAVELGLSRATLYRKLAQYGINPGNR</sequence>
<dbReference type="Pfam" id="PF01590">
    <property type="entry name" value="GAF"/>
    <property type="match status" value="1"/>
</dbReference>
<dbReference type="AlphaFoldDB" id="A0A1H9TES2"/>
<keyword evidence="2" id="KW-0067">ATP-binding</keyword>
<dbReference type="InterPro" id="IPR002078">
    <property type="entry name" value="Sigma_54_int"/>
</dbReference>
<protein>
    <submittedName>
        <fullName evidence="8">GAF domain-containing protein</fullName>
    </submittedName>
</protein>
<evidence type="ECO:0000256" key="3">
    <source>
        <dbReference type="ARBA" id="ARBA00023015"/>
    </source>
</evidence>
<dbReference type="InterPro" id="IPR002197">
    <property type="entry name" value="HTH_Fis"/>
</dbReference>
<dbReference type="InterPro" id="IPR003018">
    <property type="entry name" value="GAF"/>
</dbReference>
<evidence type="ECO:0000259" key="7">
    <source>
        <dbReference type="PROSITE" id="PS50045"/>
    </source>
</evidence>
<evidence type="ECO:0000256" key="4">
    <source>
        <dbReference type="ARBA" id="ARBA00023125"/>
    </source>
</evidence>
<dbReference type="GO" id="GO:0043565">
    <property type="term" value="F:sequence-specific DNA binding"/>
    <property type="evidence" value="ECO:0007669"/>
    <property type="project" value="InterPro"/>
</dbReference>
<organism evidence="8 9">
    <name type="scientific">Pedococcus cremeus</name>
    <dbReference type="NCBI Taxonomy" id="587636"/>
    <lineage>
        <taxon>Bacteria</taxon>
        <taxon>Bacillati</taxon>
        <taxon>Actinomycetota</taxon>
        <taxon>Actinomycetes</taxon>
        <taxon>Micrococcales</taxon>
        <taxon>Intrasporangiaceae</taxon>
        <taxon>Pedococcus</taxon>
    </lineage>
</organism>
<keyword evidence="3" id="KW-0805">Transcription regulation</keyword>
<reference evidence="9" key="1">
    <citation type="submission" date="2016-10" db="EMBL/GenBank/DDBJ databases">
        <authorList>
            <person name="Varghese N."/>
            <person name="Submissions S."/>
        </authorList>
    </citation>
    <scope>NUCLEOTIDE SEQUENCE [LARGE SCALE GENOMIC DNA]</scope>
    <source>
        <strain evidence="9">CGMCC 1.6963</strain>
    </source>
</reference>